<dbReference type="RefSeq" id="WP_155110460.1">
    <property type="nucleotide sequence ID" value="NZ_WMIB01000001.1"/>
</dbReference>
<keyword evidence="1" id="KW-0472">Membrane</keyword>
<feature type="transmembrane region" description="Helical" evidence="1">
    <location>
        <begin position="20"/>
        <end position="42"/>
    </location>
</feature>
<protein>
    <submittedName>
        <fullName evidence="2">Uncharacterized protein</fullName>
    </submittedName>
</protein>
<dbReference type="AlphaFoldDB" id="A0A7X2S108"/>
<reference evidence="2 3" key="1">
    <citation type="journal article" date="2017" name="Int. J. Syst. Evol. Microbiol.">
        <title>Bacillus mangrovi sp. nov., isolated from a sediment sample from a mangrove forest.</title>
        <authorList>
            <person name="Gupta V."/>
            <person name="Singh P.K."/>
            <person name="Korpole S."/>
            <person name="Tanuku N.R.S."/>
            <person name="Pinnaka A.K."/>
        </authorList>
    </citation>
    <scope>NUCLEOTIDE SEQUENCE [LARGE SCALE GENOMIC DNA]</scope>
    <source>
        <strain evidence="2 3">KCTC 33872</strain>
    </source>
</reference>
<name>A0A7X2S108_9BACI</name>
<dbReference type="EMBL" id="WMIB01000001">
    <property type="protein sequence ID" value="MTH51902.1"/>
    <property type="molecule type" value="Genomic_DNA"/>
</dbReference>
<evidence type="ECO:0000313" key="2">
    <source>
        <dbReference type="EMBL" id="MTH51902.1"/>
    </source>
</evidence>
<keyword evidence="3" id="KW-1185">Reference proteome</keyword>
<dbReference type="Proteomes" id="UP000434639">
    <property type="component" value="Unassembled WGS sequence"/>
</dbReference>
<organism evidence="2 3">
    <name type="scientific">Metabacillus mangrovi</name>
    <dbReference type="NCBI Taxonomy" id="1491830"/>
    <lineage>
        <taxon>Bacteria</taxon>
        <taxon>Bacillati</taxon>
        <taxon>Bacillota</taxon>
        <taxon>Bacilli</taxon>
        <taxon>Bacillales</taxon>
        <taxon>Bacillaceae</taxon>
        <taxon>Metabacillus</taxon>
    </lineage>
</organism>
<comment type="caution">
    <text evidence="2">The sequence shown here is derived from an EMBL/GenBank/DDBJ whole genome shotgun (WGS) entry which is preliminary data.</text>
</comment>
<evidence type="ECO:0000256" key="1">
    <source>
        <dbReference type="SAM" id="Phobius"/>
    </source>
</evidence>
<accession>A0A7X2S108</accession>
<keyword evidence="1" id="KW-1133">Transmembrane helix</keyword>
<evidence type="ECO:0000313" key="3">
    <source>
        <dbReference type="Proteomes" id="UP000434639"/>
    </source>
</evidence>
<sequence>MFLLTGLLKFLPSSPAYLHVVLVVILLLVTEVFAVRGIYFAAVNEARIPF</sequence>
<proteinExistence type="predicted"/>
<keyword evidence="1" id="KW-0812">Transmembrane</keyword>
<gene>
    <name evidence="2" type="ORF">GKZ89_00675</name>
</gene>